<dbReference type="InterPro" id="IPR007074">
    <property type="entry name" value="LicD/FKTN/FKRP_NTP_transf"/>
</dbReference>
<dbReference type="PANTHER" id="PTHR31001:SF50">
    <property type="entry name" value="ZN(II)2CYS6 TRANSCRIPTION FACTOR (EUROFUNG)"/>
    <property type="match status" value="1"/>
</dbReference>
<evidence type="ECO:0000256" key="1">
    <source>
        <dbReference type="ARBA" id="ARBA00004123"/>
    </source>
</evidence>
<dbReference type="GO" id="GO:0008270">
    <property type="term" value="F:zinc ion binding"/>
    <property type="evidence" value="ECO:0007669"/>
    <property type="project" value="InterPro"/>
</dbReference>
<keyword evidence="3" id="KW-0539">Nucleus</keyword>
<dbReference type="AlphaFoldDB" id="A0A1W5CTC9"/>
<dbReference type="CDD" id="cd12148">
    <property type="entry name" value="fungal_TF_MHR"/>
    <property type="match status" value="1"/>
</dbReference>
<evidence type="ECO:0000256" key="4">
    <source>
        <dbReference type="SAM" id="MobiDB-lite"/>
    </source>
</evidence>
<dbReference type="InterPro" id="IPR050613">
    <property type="entry name" value="Sec_Metabolite_Reg"/>
</dbReference>
<keyword evidence="7" id="KW-1185">Reference proteome</keyword>
<evidence type="ECO:0000256" key="3">
    <source>
        <dbReference type="ARBA" id="ARBA00023242"/>
    </source>
</evidence>
<sequence length="885" mass="101001">MADIGAETWIMHGTLMGWWWNRKILPWDSDIDVQVTEDTMRFLATYYNMTMHHYCLPDIPEGRDYMLEVNPSYVNGSPKDRLNMIDARWIDTETGLFVDITTIRVNETARALGIEGALMCKDNHHYLEREIFPLRESVFEGTPVKIPYDYTWLLEEEYKKESLTKTTFEKHHFNEKTSVWEPIKAPRRSKKPPDTELLARLRRLEGVVQSLGKGANGEDLPVDAQSNTEESKGSVSGHGRKASPNLQDDKYPAIKARGAGSSQDTGVELELGRLVVDEGTSRSRYVSNSFWTALSEQVAEMRDILDDPSDEEADYPSPGSERSSSADNQGFIFSFNSNMGSLRTFHPAPARISIFWNIFKENVDPVVKMFHVPSKERVFEQASQNLDHLNKSTEALLFAIYLAVVTSLTNEQCKTLLLEEKDTALKKYRFATEQALARSGFLNTQDIIVLQALALFLISVRRYDDTRFVWAMTGLLIRLAQSLGLHRDGERYGLTPFETEMRRRLWWQVLILDFRAAEDQGSDPALVDQAFDTKFPLNINDADILPEAKVAPEERSGGTEQTFCLIRYEVSSTLRRINYSPLGQITSLEDKERLIEGLRYHLEEKYLKHIDDKVPLYWITGMVARLILGKMWLVLHHPLKRPDRGAGLPPETREQLFSTAIGVIEVSHELETTSRTSKWGWLFRSYVQWYAVVYVLTELCVRTKGPVVDRAWATIEAVFRQWGGRIASNKKGMLWRPMRKLLAKARAIREKELQRAAMFPLDGSLGPIMPAENLGMQQMPGTPDLRNPVRFDQLTAFPDTTGMGTMPVGNSLQPNYPIEEPQFTSEDINRWMAEDPTFAQDFGSPEDMMNWTNWDDMVQDLDYNVGAAPPRVPDKGPIVGGGTWW</sequence>
<organism evidence="6 7">
    <name type="scientific">Lasallia pustulata</name>
    <dbReference type="NCBI Taxonomy" id="136370"/>
    <lineage>
        <taxon>Eukaryota</taxon>
        <taxon>Fungi</taxon>
        <taxon>Dikarya</taxon>
        <taxon>Ascomycota</taxon>
        <taxon>Pezizomycotina</taxon>
        <taxon>Lecanoromycetes</taxon>
        <taxon>OSLEUM clade</taxon>
        <taxon>Umbilicariomycetidae</taxon>
        <taxon>Umbilicariales</taxon>
        <taxon>Umbilicariaceae</taxon>
        <taxon>Lasallia</taxon>
    </lineage>
</organism>
<keyword evidence="2" id="KW-0479">Metal-binding</keyword>
<dbReference type="PANTHER" id="PTHR31001">
    <property type="entry name" value="UNCHARACTERIZED TRANSCRIPTIONAL REGULATORY PROTEIN"/>
    <property type="match status" value="1"/>
</dbReference>
<dbReference type="GO" id="GO:0009100">
    <property type="term" value="P:glycoprotein metabolic process"/>
    <property type="evidence" value="ECO:0007669"/>
    <property type="project" value="UniProtKB-ARBA"/>
</dbReference>
<name>A0A1W5CTC9_9LECA</name>
<feature type="region of interest" description="Disordered" evidence="4">
    <location>
        <begin position="210"/>
        <end position="263"/>
    </location>
</feature>
<dbReference type="Proteomes" id="UP000192927">
    <property type="component" value="Unassembled WGS sequence"/>
</dbReference>
<evidence type="ECO:0000256" key="2">
    <source>
        <dbReference type="ARBA" id="ARBA00022723"/>
    </source>
</evidence>
<evidence type="ECO:0000313" key="7">
    <source>
        <dbReference type="Proteomes" id="UP000192927"/>
    </source>
</evidence>
<proteinExistence type="predicted"/>
<dbReference type="EMBL" id="FWEW01000204">
    <property type="protein sequence ID" value="SLM34042.1"/>
    <property type="molecule type" value="Genomic_DNA"/>
</dbReference>
<protein>
    <submittedName>
        <fullName evidence="6">C6 transcription</fullName>
    </submittedName>
</protein>
<dbReference type="SMART" id="SM00906">
    <property type="entry name" value="Fungal_trans"/>
    <property type="match status" value="1"/>
</dbReference>
<comment type="subcellular location">
    <subcellularLocation>
        <location evidence="1">Nucleus</location>
    </subcellularLocation>
</comment>
<reference evidence="7" key="1">
    <citation type="submission" date="2017-03" db="EMBL/GenBank/DDBJ databases">
        <authorList>
            <person name="Sharma R."/>
            <person name="Thines M."/>
        </authorList>
    </citation>
    <scope>NUCLEOTIDE SEQUENCE [LARGE SCALE GENOMIC DNA]</scope>
</reference>
<feature type="domain" description="Xylanolytic transcriptional activator regulatory" evidence="5">
    <location>
        <begin position="469"/>
        <end position="542"/>
    </location>
</feature>
<evidence type="ECO:0000313" key="6">
    <source>
        <dbReference type="EMBL" id="SLM34042.1"/>
    </source>
</evidence>
<dbReference type="GO" id="GO:0005634">
    <property type="term" value="C:nucleus"/>
    <property type="evidence" value="ECO:0007669"/>
    <property type="project" value="UniProtKB-SubCell"/>
</dbReference>
<dbReference type="InterPro" id="IPR007219">
    <property type="entry name" value="XnlR_reg_dom"/>
</dbReference>
<dbReference type="Pfam" id="PF04991">
    <property type="entry name" value="LicD"/>
    <property type="match status" value="1"/>
</dbReference>
<evidence type="ECO:0000259" key="5">
    <source>
        <dbReference type="SMART" id="SM00906"/>
    </source>
</evidence>
<dbReference type="Pfam" id="PF04082">
    <property type="entry name" value="Fungal_trans"/>
    <property type="match status" value="1"/>
</dbReference>
<dbReference type="GO" id="GO:0006351">
    <property type="term" value="P:DNA-templated transcription"/>
    <property type="evidence" value="ECO:0007669"/>
    <property type="project" value="InterPro"/>
</dbReference>
<dbReference type="GO" id="GO:0003677">
    <property type="term" value="F:DNA binding"/>
    <property type="evidence" value="ECO:0007669"/>
    <property type="project" value="InterPro"/>
</dbReference>
<feature type="region of interest" description="Disordered" evidence="4">
    <location>
        <begin position="307"/>
        <end position="327"/>
    </location>
</feature>
<accession>A0A1W5CTC9</accession>